<evidence type="ECO:0000256" key="3">
    <source>
        <dbReference type="ARBA" id="ARBA00004752"/>
    </source>
</evidence>
<dbReference type="GO" id="GO:0009252">
    <property type="term" value="P:peptidoglycan biosynthetic process"/>
    <property type="evidence" value="ECO:0007669"/>
    <property type="project" value="UniProtKB-UniPathway"/>
</dbReference>
<keyword evidence="17" id="KW-0046">Antibiotic resistance</keyword>
<gene>
    <name evidence="25" type="ORF">SAMN02746064_01466</name>
</gene>
<dbReference type="FunFam" id="1.10.3810.10:FF:000003">
    <property type="entry name" value="Penicillin-binding protein 1a"/>
    <property type="match status" value="1"/>
</dbReference>
<dbReference type="STRING" id="1120975.SAMN02746064_01466"/>
<reference evidence="25 26" key="1">
    <citation type="submission" date="2016-11" db="EMBL/GenBank/DDBJ databases">
        <authorList>
            <person name="Jaros S."/>
            <person name="Januszkiewicz K."/>
            <person name="Wedrychowicz H."/>
        </authorList>
    </citation>
    <scope>NUCLEOTIDE SEQUENCE [LARGE SCALE GENOMIC DNA]</scope>
    <source>
        <strain evidence="25 26">DSM 14828</strain>
    </source>
</reference>
<dbReference type="InterPro" id="IPR023346">
    <property type="entry name" value="Lysozyme-like_dom_sf"/>
</dbReference>
<evidence type="ECO:0000256" key="12">
    <source>
        <dbReference type="ARBA" id="ARBA00022960"/>
    </source>
</evidence>
<dbReference type="RefSeq" id="WP_073270635.1">
    <property type="nucleotide sequence ID" value="NZ_FQTU01000009.1"/>
</dbReference>
<evidence type="ECO:0000256" key="10">
    <source>
        <dbReference type="ARBA" id="ARBA00022692"/>
    </source>
</evidence>
<dbReference type="InterPro" id="IPR036950">
    <property type="entry name" value="PBP_transglycosylase"/>
</dbReference>
<dbReference type="Proteomes" id="UP000184251">
    <property type="component" value="Unassembled WGS sequence"/>
</dbReference>
<dbReference type="EMBL" id="FQTU01000009">
    <property type="protein sequence ID" value="SHE91010.1"/>
    <property type="molecule type" value="Genomic_DNA"/>
</dbReference>
<evidence type="ECO:0000256" key="21">
    <source>
        <dbReference type="ARBA" id="ARBA00044770"/>
    </source>
</evidence>
<dbReference type="GO" id="GO:0008955">
    <property type="term" value="F:peptidoglycan glycosyltransferase activity"/>
    <property type="evidence" value="ECO:0007669"/>
    <property type="project" value="UniProtKB-EC"/>
</dbReference>
<dbReference type="OrthoDB" id="9766909at2"/>
<comment type="function">
    <text evidence="1">Cell wall formation. Synthesis of cross-linked peptidoglycan from the lipid intermediates. The enzyme has a penicillin-insensitive transglycosylase N-terminal domain (formation of linear glycan strands) and a penicillin-sensitive transpeptidase C-terminal domain (cross-linking of the peptide subunits).</text>
</comment>
<keyword evidence="18" id="KW-0511">Multifunctional enzyme</keyword>
<evidence type="ECO:0000256" key="16">
    <source>
        <dbReference type="ARBA" id="ARBA00023136"/>
    </source>
</evidence>
<dbReference type="GO" id="GO:0071555">
    <property type="term" value="P:cell wall organization"/>
    <property type="evidence" value="ECO:0007669"/>
    <property type="project" value="UniProtKB-KW"/>
</dbReference>
<evidence type="ECO:0000313" key="26">
    <source>
        <dbReference type="Proteomes" id="UP000184251"/>
    </source>
</evidence>
<keyword evidence="26" id="KW-1185">Reference proteome</keyword>
<feature type="domain" description="Glycosyl transferase family 51" evidence="24">
    <location>
        <begin position="49"/>
        <end position="225"/>
    </location>
</feature>
<dbReference type="InterPro" id="IPR001264">
    <property type="entry name" value="Glyco_trans_51"/>
</dbReference>
<keyword evidence="12" id="KW-0133">Cell shape</keyword>
<evidence type="ECO:0000256" key="5">
    <source>
        <dbReference type="ARBA" id="ARBA00018638"/>
    </source>
</evidence>
<evidence type="ECO:0000256" key="7">
    <source>
        <dbReference type="ARBA" id="ARBA00022670"/>
    </source>
</evidence>
<dbReference type="GO" id="GO:0005886">
    <property type="term" value="C:plasma membrane"/>
    <property type="evidence" value="ECO:0007669"/>
    <property type="project" value="UniProtKB-SubCell"/>
</dbReference>
<keyword evidence="13" id="KW-0735">Signal-anchor</keyword>
<dbReference type="InterPro" id="IPR050396">
    <property type="entry name" value="Glycosyltr_51/Transpeptidase"/>
</dbReference>
<evidence type="ECO:0000256" key="13">
    <source>
        <dbReference type="ARBA" id="ARBA00022968"/>
    </source>
</evidence>
<evidence type="ECO:0000259" key="23">
    <source>
        <dbReference type="Pfam" id="PF00905"/>
    </source>
</evidence>
<comment type="catalytic activity">
    <reaction evidence="20">
        <text>Preferential cleavage: (Ac)2-L-Lys-D-Ala-|-D-Ala. Also transpeptidation of peptidyl-alanyl moieties that are N-acyl substituents of D-alanine.</text>
        <dbReference type="EC" id="3.4.16.4"/>
    </reaction>
</comment>
<dbReference type="SUPFAM" id="SSF56601">
    <property type="entry name" value="beta-lactamase/transpeptidase-like"/>
    <property type="match status" value="1"/>
</dbReference>
<evidence type="ECO:0000256" key="17">
    <source>
        <dbReference type="ARBA" id="ARBA00023251"/>
    </source>
</evidence>
<dbReference type="GO" id="GO:0006508">
    <property type="term" value="P:proteolysis"/>
    <property type="evidence" value="ECO:0007669"/>
    <property type="project" value="UniProtKB-KW"/>
</dbReference>
<name>A0A1M4XC69_9FIRM</name>
<keyword evidence="9" id="KW-0808">Transferase</keyword>
<evidence type="ECO:0000259" key="24">
    <source>
        <dbReference type="Pfam" id="PF00912"/>
    </source>
</evidence>
<feature type="domain" description="Penicillin-binding protein transpeptidase" evidence="23">
    <location>
        <begin position="334"/>
        <end position="567"/>
    </location>
</feature>
<keyword evidence="10" id="KW-0812">Transmembrane</keyword>
<keyword evidence="19" id="KW-0961">Cell wall biogenesis/degradation</keyword>
<sequence length="715" mass="79677">MKRALMIIAALILLIAASAVVFFLSIEAADVEGFEYKPNQKTIIFSDDGEEIGEIYEENRTYVTLDRIPEDLKNAIVAVEDNRFYIHNGFDLVGITRAFLTNFRAGTISEGASTITQQLARNIFEEISTEKTAARKIKEIKTAVMLEKRFGKEQILEMYLNEIYLGGGAYGVQEASVRYFGKNVWELNLAQCALIAGLPQAPSAYQPDVYFDRAKARQEKVLQRMVEEGFITEDASVGAKAEELEIRNSSSEEKVGRYKKNYEAFIRTVIDEYTEIYKDANYIDKDQEARSEALESLKRDGLRIYTSINAKIQEKAVESVSLAIENYSLTEATGAIVTIDAKNGAILAYYGGTSDIDFASTPRQPGSTLKPLIYSAALQEGIIQENTLLVDRRTDFNGYSPSNFSNRYYGYVTIRQALVQSLNIPAVQTMNDLGIEKTLSYLEEMGIQTIDKEDFRLPTALGGMTYGVTPLDMATAYTIFANGGAKTDPWSILSVDGSNGRNIYRKNLSQTEDDNIIDEDIAEYISGILVDNVVRGTGKNAGNKFVTGGKTGTSSESKDLWFVGFTGNATTSIWLGNPDRKGIGGSGSYCAWGYGEYMSNIGDYLLNSNYNLVSGESGYELETIYVLLDENAISGGSPYVDETMIAELSVLEEDLHFFENVRVLRVEVDRSTGKLFAQGKCLEKDKEVRFYLPENVPEECDKSHILDRLREIFQR</sequence>
<comment type="subcellular location">
    <subcellularLocation>
        <location evidence="2">Cell membrane</location>
        <topology evidence="2">Single-pass type II membrane protein</topology>
    </subcellularLocation>
</comment>
<dbReference type="AlphaFoldDB" id="A0A1M4XC69"/>
<evidence type="ECO:0000313" key="25">
    <source>
        <dbReference type="EMBL" id="SHE91010.1"/>
    </source>
</evidence>
<accession>A0A1M4XC69</accession>
<dbReference type="EC" id="3.4.16.4" evidence="4"/>
<dbReference type="GO" id="GO:0008658">
    <property type="term" value="F:penicillin binding"/>
    <property type="evidence" value="ECO:0007669"/>
    <property type="project" value="InterPro"/>
</dbReference>
<dbReference type="Gene3D" id="3.40.710.10">
    <property type="entry name" value="DD-peptidase/beta-lactamase superfamily"/>
    <property type="match status" value="1"/>
</dbReference>
<evidence type="ECO:0000256" key="9">
    <source>
        <dbReference type="ARBA" id="ARBA00022679"/>
    </source>
</evidence>
<proteinExistence type="predicted"/>
<keyword evidence="8" id="KW-0328">Glycosyltransferase</keyword>
<evidence type="ECO:0000256" key="20">
    <source>
        <dbReference type="ARBA" id="ARBA00034000"/>
    </source>
</evidence>
<keyword evidence="16" id="KW-0472">Membrane</keyword>
<evidence type="ECO:0000256" key="15">
    <source>
        <dbReference type="ARBA" id="ARBA00022989"/>
    </source>
</evidence>
<dbReference type="Pfam" id="PF00905">
    <property type="entry name" value="Transpeptidase"/>
    <property type="match status" value="1"/>
</dbReference>
<evidence type="ECO:0000256" key="19">
    <source>
        <dbReference type="ARBA" id="ARBA00023316"/>
    </source>
</evidence>
<dbReference type="NCBIfam" id="TIGR02074">
    <property type="entry name" value="PBP_1a_fam"/>
    <property type="match status" value="1"/>
</dbReference>
<comment type="catalytic activity">
    <reaction evidence="22">
        <text>[GlcNAc-(1-&gt;4)-Mur2Ac(oyl-L-Ala-gamma-D-Glu-L-Lys-D-Ala-D-Ala)](n)-di-trans,octa-cis-undecaprenyl diphosphate + beta-D-GlcNAc-(1-&gt;4)-Mur2Ac(oyl-L-Ala-gamma-D-Glu-L-Lys-D-Ala-D-Ala)-di-trans,octa-cis-undecaprenyl diphosphate = [GlcNAc-(1-&gt;4)-Mur2Ac(oyl-L-Ala-gamma-D-Glu-L-Lys-D-Ala-D-Ala)](n+1)-di-trans,octa-cis-undecaprenyl diphosphate + di-trans,octa-cis-undecaprenyl diphosphate + H(+)</text>
        <dbReference type="Rhea" id="RHEA:23708"/>
        <dbReference type="Rhea" id="RHEA-COMP:9602"/>
        <dbReference type="Rhea" id="RHEA-COMP:9603"/>
        <dbReference type="ChEBI" id="CHEBI:15378"/>
        <dbReference type="ChEBI" id="CHEBI:58405"/>
        <dbReference type="ChEBI" id="CHEBI:60033"/>
        <dbReference type="ChEBI" id="CHEBI:78435"/>
        <dbReference type="EC" id="2.4.99.28"/>
    </reaction>
</comment>
<evidence type="ECO:0000256" key="1">
    <source>
        <dbReference type="ARBA" id="ARBA00002624"/>
    </source>
</evidence>
<evidence type="ECO:0000256" key="8">
    <source>
        <dbReference type="ARBA" id="ARBA00022676"/>
    </source>
</evidence>
<dbReference type="GO" id="GO:0009002">
    <property type="term" value="F:serine-type D-Ala-D-Ala carboxypeptidase activity"/>
    <property type="evidence" value="ECO:0007669"/>
    <property type="project" value="UniProtKB-EC"/>
</dbReference>
<dbReference type="InterPro" id="IPR001460">
    <property type="entry name" value="PCN-bd_Tpept"/>
</dbReference>
<keyword evidence="15" id="KW-1133">Transmembrane helix</keyword>
<keyword evidence="6" id="KW-0121">Carboxypeptidase</keyword>
<dbReference type="UniPathway" id="UPA00219"/>
<evidence type="ECO:0000256" key="2">
    <source>
        <dbReference type="ARBA" id="ARBA00004401"/>
    </source>
</evidence>
<evidence type="ECO:0000256" key="11">
    <source>
        <dbReference type="ARBA" id="ARBA00022801"/>
    </source>
</evidence>
<dbReference type="Pfam" id="PF00912">
    <property type="entry name" value="Transgly"/>
    <property type="match status" value="1"/>
</dbReference>
<dbReference type="PANTHER" id="PTHR32282">
    <property type="entry name" value="BINDING PROTEIN TRANSPEPTIDASE, PUTATIVE-RELATED"/>
    <property type="match status" value="1"/>
</dbReference>
<dbReference type="GO" id="GO:0008360">
    <property type="term" value="P:regulation of cell shape"/>
    <property type="evidence" value="ECO:0007669"/>
    <property type="project" value="UniProtKB-KW"/>
</dbReference>
<keyword evidence="7" id="KW-0645">Protease</keyword>
<evidence type="ECO:0000256" key="14">
    <source>
        <dbReference type="ARBA" id="ARBA00022984"/>
    </source>
</evidence>
<dbReference type="Gene3D" id="1.10.3810.10">
    <property type="entry name" value="Biosynthetic peptidoglycan transglycosylase-like"/>
    <property type="match status" value="1"/>
</dbReference>
<dbReference type="GO" id="GO:0046677">
    <property type="term" value="P:response to antibiotic"/>
    <property type="evidence" value="ECO:0007669"/>
    <property type="project" value="UniProtKB-KW"/>
</dbReference>
<dbReference type="InterPro" id="IPR012338">
    <property type="entry name" value="Beta-lactam/transpept-like"/>
</dbReference>
<evidence type="ECO:0000256" key="18">
    <source>
        <dbReference type="ARBA" id="ARBA00023268"/>
    </source>
</evidence>
<evidence type="ECO:0000256" key="22">
    <source>
        <dbReference type="ARBA" id="ARBA00049902"/>
    </source>
</evidence>
<dbReference type="EC" id="2.4.99.28" evidence="21"/>
<keyword evidence="14" id="KW-0573">Peptidoglycan synthesis</keyword>
<evidence type="ECO:0000256" key="4">
    <source>
        <dbReference type="ARBA" id="ARBA00012448"/>
    </source>
</evidence>
<keyword evidence="11" id="KW-0378">Hydrolase</keyword>
<organism evidence="25 26">
    <name type="scientific">Alkalibacter saccharofermentans DSM 14828</name>
    <dbReference type="NCBI Taxonomy" id="1120975"/>
    <lineage>
        <taxon>Bacteria</taxon>
        <taxon>Bacillati</taxon>
        <taxon>Bacillota</taxon>
        <taxon>Clostridia</taxon>
        <taxon>Eubacteriales</taxon>
        <taxon>Eubacteriaceae</taxon>
        <taxon>Alkalibacter</taxon>
    </lineage>
</organism>
<dbReference type="PANTHER" id="PTHR32282:SF33">
    <property type="entry name" value="PEPTIDOGLYCAN GLYCOSYLTRANSFERASE"/>
    <property type="match status" value="1"/>
</dbReference>
<evidence type="ECO:0000256" key="6">
    <source>
        <dbReference type="ARBA" id="ARBA00022645"/>
    </source>
</evidence>
<comment type="pathway">
    <text evidence="3">Cell wall biogenesis; peptidoglycan biosynthesis.</text>
</comment>
<protein>
    <recommendedName>
        <fullName evidence="5">Penicillin-binding protein 1A</fullName>
        <ecNumber evidence="21">2.4.99.28</ecNumber>
        <ecNumber evidence="4">3.4.16.4</ecNumber>
    </recommendedName>
</protein>
<dbReference type="SUPFAM" id="SSF53955">
    <property type="entry name" value="Lysozyme-like"/>
    <property type="match status" value="1"/>
</dbReference>